<evidence type="ECO:0000313" key="5">
    <source>
        <dbReference type="EMBL" id="ANW99605.1"/>
    </source>
</evidence>
<dbReference type="GO" id="GO:0045900">
    <property type="term" value="P:negative regulation of translational elongation"/>
    <property type="evidence" value="ECO:0007669"/>
    <property type="project" value="TreeGrafter"/>
</dbReference>
<dbReference type="PANTHER" id="PTHR33231">
    <property type="entry name" value="30S RIBOSOMAL PROTEIN"/>
    <property type="match status" value="1"/>
</dbReference>
<keyword evidence="1 3" id="KW-0963">Cytoplasm</keyword>
<organism evidence="5 6">
    <name type="scientific">Thermoclostridium stercorarium subsp. thermolacticum DSM 2910</name>
    <dbReference type="NCBI Taxonomy" id="1121336"/>
    <lineage>
        <taxon>Bacteria</taxon>
        <taxon>Bacillati</taxon>
        <taxon>Bacillota</taxon>
        <taxon>Clostridia</taxon>
        <taxon>Eubacteriales</taxon>
        <taxon>Oscillospiraceae</taxon>
        <taxon>Thermoclostridium</taxon>
    </lineage>
</organism>
<gene>
    <name evidence="3" type="primary">hpf</name>
    <name evidence="5" type="ORF">CSTERTH_11455</name>
</gene>
<evidence type="ECO:0000256" key="2">
    <source>
        <dbReference type="ARBA" id="ARBA00022845"/>
    </source>
</evidence>
<comment type="similarity">
    <text evidence="3">Belongs to the HPF/YfiA ribosome-associated protein family. Long HPF subfamily.</text>
</comment>
<keyword evidence="2 3" id="KW-0810">Translation regulation</keyword>
<dbReference type="PANTHER" id="PTHR33231:SF1">
    <property type="entry name" value="30S RIBOSOMAL PROTEIN"/>
    <property type="match status" value="1"/>
</dbReference>
<dbReference type="FunFam" id="3.30.505.50:FF:000001">
    <property type="entry name" value="Ribosome hibernation promoting factor"/>
    <property type="match status" value="1"/>
</dbReference>
<name>A0A1B1YFS4_THEST</name>
<dbReference type="InterPro" id="IPR032528">
    <property type="entry name" value="Ribosom_S30AE_C"/>
</dbReference>
<accession>A0A1B1YFS4</accession>
<feature type="domain" description="Sigma 54 modulation/S30EA ribosomal protein C-terminal" evidence="4">
    <location>
        <begin position="115"/>
        <end position="170"/>
    </location>
</feature>
<dbReference type="GO" id="GO:0022627">
    <property type="term" value="C:cytosolic small ribosomal subunit"/>
    <property type="evidence" value="ECO:0007669"/>
    <property type="project" value="TreeGrafter"/>
</dbReference>
<dbReference type="OrthoDB" id="9794975at2"/>
<dbReference type="AlphaFoldDB" id="A0A1B1YFS4"/>
<dbReference type="Pfam" id="PF02482">
    <property type="entry name" value="Ribosomal_S30AE"/>
    <property type="match status" value="1"/>
</dbReference>
<dbReference type="HAMAP" id="MF_00839">
    <property type="entry name" value="HPF"/>
    <property type="match status" value="1"/>
</dbReference>
<reference evidence="5 6" key="1">
    <citation type="submission" date="2016-02" db="EMBL/GenBank/DDBJ databases">
        <title>Comparison of Clostridium stercorarium subspecies using comparative genomics and transcriptomics.</title>
        <authorList>
            <person name="Schellenberg J."/>
            <person name="Thallinger G."/>
            <person name="Levin D.B."/>
            <person name="Zhang X."/>
            <person name="Alvare G."/>
            <person name="Fristensky B."/>
            <person name="Sparling R."/>
        </authorList>
    </citation>
    <scope>NUCLEOTIDE SEQUENCE [LARGE SCALE GENOMIC DNA]</scope>
    <source>
        <strain evidence="5 6">DSM 2910</strain>
    </source>
</reference>
<dbReference type="InterPro" id="IPR036567">
    <property type="entry name" value="RHF-like"/>
</dbReference>
<dbReference type="GO" id="GO:0043024">
    <property type="term" value="F:ribosomal small subunit binding"/>
    <property type="evidence" value="ECO:0007669"/>
    <property type="project" value="TreeGrafter"/>
</dbReference>
<dbReference type="Gene3D" id="3.30.505.50">
    <property type="entry name" value="Sigma 54 modulation/S30EA ribosomal protein, C-terminal domain"/>
    <property type="match status" value="1"/>
</dbReference>
<evidence type="ECO:0000256" key="1">
    <source>
        <dbReference type="ARBA" id="ARBA00022490"/>
    </source>
</evidence>
<dbReference type="InterPro" id="IPR038416">
    <property type="entry name" value="Ribosom_S30AE_C_sf"/>
</dbReference>
<evidence type="ECO:0000259" key="4">
    <source>
        <dbReference type="Pfam" id="PF16321"/>
    </source>
</evidence>
<dbReference type="SUPFAM" id="SSF69754">
    <property type="entry name" value="Ribosome binding protein Y (YfiA homologue)"/>
    <property type="match status" value="1"/>
</dbReference>
<dbReference type="Pfam" id="PF16321">
    <property type="entry name" value="Ribosom_S30AE_C"/>
    <property type="match status" value="1"/>
</dbReference>
<comment type="subcellular location">
    <subcellularLocation>
        <location evidence="3">Cytoplasm</location>
    </subcellularLocation>
</comment>
<dbReference type="InterPro" id="IPR034694">
    <property type="entry name" value="HPF_long/plastid"/>
</dbReference>
<dbReference type="RefSeq" id="WP_015360023.1">
    <property type="nucleotide sequence ID" value="NZ_CP014672.1"/>
</dbReference>
<dbReference type="NCBIfam" id="TIGR00741">
    <property type="entry name" value="yfiA"/>
    <property type="match status" value="1"/>
</dbReference>
<dbReference type="Proteomes" id="UP000092971">
    <property type="component" value="Chromosome"/>
</dbReference>
<evidence type="ECO:0000313" key="6">
    <source>
        <dbReference type="Proteomes" id="UP000092971"/>
    </source>
</evidence>
<dbReference type="InterPro" id="IPR003489">
    <property type="entry name" value="RHF/RaiA"/>
</dbReference>
<dbReference type="EMBL" id="CP014672">
    <property type="protein sequence ID" value="ANW99605.1"/>
    <property type="molecule type" value="Genomic_DNA"/>
</dbReference>
<protein>
    <recommendedName>
        <fullName evidence="3">Ribosome hibernation promoting factor</fullName>
        <shortName evidence="3">HPF</shortName>
    </recommendedName>
</protein>
<dbReference type="Gene3D" id="3.30.160.100">
    <property type="entry name" value="Ribosome hibernation promotion factor-like"/>
    <property type="match status" value="1"/>
</dbReference>
<comment type="subunit">
    <text evidence="3">Interacts with 100S ribosomes.</text>
</comment>
<comment type="function">
    <text evidence="3">Required for dimerization of active 70S ribosomes into 100S ribosomes in stationary phase; 100S ribosomes are translationally inactive and sometimes present during exponential growth.</text>
</comment>
<proteinExistence type="inferred from homology"/>
<dbReference type="InterPro" id="IPR050574">
    <property type="entry name" value="HPF/YfiA_ribosome-assoc"/>
</dbReference>
<sequence length="175" mass="20697">MKYIVNGKNIEVTDALRERAIKKLSKIEKFFKSDAECNIMFKVEKNRHICEVTIFSKDLFIRAEETTNDMYASIDMVIDKLERQIRKNKTKLGKRIRQESVIPENFDIKEDIEEENYKVVKSKRFAIKPMDVEEAILQMNLLGHNFFVFTNAETEEVNVVYKRKDGNYGLIEPEY</sequence>
<dbReference type="CDD" id="cd00552">
    <property type="entry name" value="RaiA"/>
    <property type="match status" value="1"/>
</dbReference>
<evidence type="ECO:0000256" key="3">
    <source>
        <dbReference type="HAMAP-Rule" id="MF_00839"/>
    </source>
</evidence>